<reference evidence="1 2" key="1">
    <citation type="submission" date="2014-04" db="EMBL/GenBank/DDBJ databases">
        <title>Evolutionary Origins and Diversification of the Mycorrhizal Mutualists.</title>
        <authorList>
            <consortium name="DOE Joint Genome Institute"/>
            <consortium name="Mycorrhizal Genomics Consortium"/>
            <person name="Kohler A."/>
            <person name="Kuo A."/>
            <person name="Nagy L.G."/>
            <person name="Floudas D."/>
            <person name="Copeland A."/>
            <person name="Barry K.W."/>
            <person name="Cichocki N."/>
            <person name="Veneault-Fourrey C."/>
            <person name="LaButti K."/>
            <person name="Lindquist E.A."/>
            <person name="Lipzen A."/>
            <person name="Lundell T."/>
            <person name="Morin E."/>
            <person name="Murat C."/>
            <person name="Riley R."/>
            <person name="Ohm R."/>
            <person name="Sun H."/>
            <person name="Tunlid A."/>
            <person name="Henrissat B."/>
            <person name="Grigoriev I.V."/>
            <person name="Hibbett D.S."/>
            <person name="Martin F."/>
        </authorList>
    </citation>
    <scope>NUCLEOTIDE SEQUENCE [LARGE SCALE GENOMIC DNA]</scope>
    <source>
        <strain evidence="1 2">Koide BX008</strain>
    </source>
</reference>
<dbReference type="InParanoid" id="A0A0C2SN08"/>
<evidence type="ECO:0000313" key="1">
    <source>
        <dbReference type="EMBL" id="KIL55369.1"/>
    </source>
</evidence>
<proteinExistence type="predicted"/>
<dbReference type="HOGENOM" id="CLU_1937595_0_0_1"/>
<evidence type="ECO:0000313" key="2">
    <source>
        <dbReference type="Proteomes" id="UP000054549"/>
    </source>
</evidence>
<keyword evidence="2" id="KW-1185">Reference proteome</keyword>
<protein>
    <submittedName>
        <fullName evidence="1">Uncharacterized protein</fullName>
    </submittedName>
</protein>
<name>A0A0C2SN08_AMAMK</name>
<dbReference type="EMBL" id="KN818525">
    <property type="protein sequence ID" value="KIL55369.1"/>
    <property type="molecule type" value="Genomic_DNA"/>
</dbReference>
<sequence>MQQGKTLNTDILHGRQYKQHQNLESQYSLSTERSTRKRPRVSTWEFLYNSAPPAKGLDLKVVGLGQAKALIKAFLRVDASTRACASEKSSVCTSYSAYHLTMELQVHSWPALRARGATSLNGLPSNIRTS</sequence>
<organism evidence="1 2">
    <name type="scientific">Amanita muscaria (strain Koide BX008)</name>
    <dbReference type="NCBI Taxonomy" id="946122"/>
    <lineage>
        <taxon>Eukaryota</taxon>
        <taxon>Fungi</taxon>
        <taxon>Dikarya</taxon>
        <taxon>Basidiomycota</taxon>
        <taxon>Agaricomycotina</taxon>
        <taxon>Agaricomycetes</taxon>
        <taxon>Agaricomycetidae</taxon>
        <taxon>Agaricales</taxon>
        <taxon>Pluteineae</taxon>
        <taxon>Amanitaceae</taxon>
        <taxon>Amanita</taxon>
    </lineage>
</organism>
<dbReference type="AlphaFoldDB" id="A0A0C2SN08"/>
<accession>A0A0C2SN08</accession>
<dbReference type="Proteomes" id="UP000054549">
    <property type="component" value="Unassembled WGS sequence"/>
</dbReference>
<gene>
    <name evidence="1" type="ORF">M378DRAFT_634638</name>
</gene>